<name>A0A1H3K8V6_9RHOB</name>
<proteinExistence type="predicted"/>
<reference evidence="2" key="1">
    <citation type="submission" date="2016-10" db="EMBL/GenBank/DDBJ databases">
        <authorList>
            <person name="Varghese N."/>
            <person name="Submissions S."/>
        </authorList>
    </citation>
    <scope>NUCLEOTIDE SEQUENCE [LARGE SCALE GENOMIC DNA]</scope>
    <source>
        <strain evidence="2">DSM 100420</strain>
    </source>
</reference>
<organism evidence="1 2">
    <name type="scientific">Jannaschia faecimaris</name>
    <dbReference type="NCBI Taxonomy" id="1244108"/>
    <lineage>
        <taxon>Bacteria</taxon>
        <taxon>Pseudomonadati</taxon>
        <taxon>Pseudomonadota</taxon>
        <taxon>Alphaproteobacteria</taxon>
        <taxon>Rhodobacterales</taxon>
        <taxon>Roseobacteraceae</taxon>
        <taxon>Jannaschia</taxon>
    </lineage>
</organism>
<dbReference type="RefSeq" id="WP_139176536.1">
    <property type="nucleotide sequence ID" value="NZ_FNPX01000001.1"/>
</dbReference>
<dbReference type="OrthoDB" id="7876751at2"/>
<gene>
    <name evidence="1" type="ORF">SAMN05444004_101555</name>
</gene>
<sequence>MSNPEFECAVNFVVEQIKLCEILETMGSDGIDFDYLSAAMDTPSRRLLDGSFIIAHEDAYRLIIEAENTRGAFDYAAAICVKNIEANRRMPHPLHEFACSVLSGNYPIPPQSRRHRLWAKNFFLVSTIEDVTIKYGFNPSRNDEAKDQFSSIDAVKVGMERVGQHITFDTLKNLYMRKDSSSRHELAKFSRVVEKIGHQEFFLRLPGTDPSSPPWAGS</sequence>
<evidence type="ECO:0000313" key="1">
    <source>
        <dbReference type="EMBL" id="SDY48611.1"/>
    </source>
</evidence>
<dbReference type="AlphaFoldDB" id="A0A1H3K8V6"/>
<accession>A0A1H3K8V6</accession>
<dbReference type="Proteomes" id="UP000198914">
    <property type="component" value="Unassembled WGS sequence"/>
</dbReference>
<keyword evidence="2" id="KW-1185">Reference proteome</keyword>
<dbReference type="EMBL" id="FNPX01000001">
    <property type="protein sequence ID" value="SDY48611.1"/>
    <property type="molecule type" value="Genomic_DNA"/>
</dbReference>
<evidence type="ECO:0000313" key="2">
    <source>
        <dbReference type="Proteomes" id="UP000198914"/>
    </source>
</evidence>
<dbReference type="STRING" id="1244108.SAMN05444004_101555"/>
<protein>
    <submittedName>
        <fullName evidence="1">Uncharacterized protein</fullName>
    </submittedName>
</protein>